<keyword evidence="2" id="KW-1185">Reference proteome</keyword>
<organism evidence="1 2">
    <name type="scientific">Paragonimus westermani</name>
    <dbReference type="NCBI Taxonomy" id="34504"/>
    <lineage>
        <taxon>Eukaryota</taxon>
        <taxon>Metazoa</taxon>
        <taxon>Spiralia</taxon>
        <taxon>Lophotrochozoa</taxon>
        <taxon>Platyhelminthes</taxon>
        <taxon>Trematoda</taxon>
        <taxon>Digenea</taxon>
        <taxon>Plagiorchiida</taxon>
        <taxon>Troglotremata</taxon>
        <taxon>Troglotrematidae</taxon>
        <taxon>Paragonimus</taxon>
    </lineage>
</organism>
<evidence type="ECO:0000313" key="1">
    <source>
        <dbReference type="EMBL" id="KAF8571946.1"/>
    </source>
</evidence>
<proteinExistence type="predicted"/>
<gene>
    <name evidence="1" type="ORF">P879_01355</name>
</gene>
<comment type="caution">
    <text evidence="1">The sequence shown here is derived from an EMBL/GenBank/DDBJ whole genome shotgun (WGS) entry which is preliminary data.</text>
</comment>
<dbReference type="Proteomes" id="UP000699462">
    <property type="component" value="Unassembled WGS sequence"/>
</dbReference>
<dbReference type="OrthoDB" id="10056424at2759"/>
<reference evidence="1 2" key="1">
    <citation type="submission" date="2019-07" db="EMBL/GenBank/DDBJ databases">
        <title>Annotation for the trematode Paragonimus westermani.</title>
        <authorList>
            <person name="Choi Y.-J."/>
        </authorList>
    </citation>
    <scope>NUCLEOTIDE SEQUENCE [LARGE SCALE GENOMIC DNA]</scope>
    <source>
        <strain evidence="1">180907_Pwestermani</strain>
    </source>
</reference>
<dbReference type="Gene3D" id="2.40.70.10">
    <property type="entry name" value="Acid Proteases"/>
    <property type="match status" value="1"/>
</dbReference>
<dbReference type="Pfam" id="PF13975">
    <property type="entry name" value="gag-asp_proteas"/>
    <property type="match status" value="1"/>
</dbReference>
<dbReference type="CDD" id="cd00303">
    <property type="entry name" value="retropepsin_like"/>
    <property type="match status" value="1"/>
</dbReference>
<accession>A0A8T0DX54</accession>
<name>A0A8T0DX54_9TREM</name>
<evidence type="ECO:0000313" key="2">
    <source>
        <dbReference type="Proteomes" id="UP000699462"/>
    </source>
</evidence>
<dbReference type="EMBL" id="JTDF01000248">
    <property type="protein sequence ID" value="KAF8571946.1"/>
    <property type="molecule type" value="Genomic_DNA"/>
</dbReference>
<protein>
    <recommendedName>
        <fullName evidence="3">Peptidase A2 domain-containing protein</fullName>
    </recommendedName>
</protein>
<sequence length="408" mass="45540">MDDRGELQPSLKQSHAFHPDVDLESWEVAVTIYLTGVPENSMGPYILSSLIEEAGKMFRTSGVRPTASAAVIWDTLRQLFVKLERPVVYLEKFFSRLQKPEESVDRFLGDLWELALKAFRHLAPVECERNICERFCMGLRSRDLRNKFILEQAENLSGALTKARGCEALEQLDEKRADSVCLAFRQHSITPEPLPRRNQPAAPVGEECWYCKRFDVRAQHCGHNPPIGSRSPKGESLTLHEALSSGTSSKCVVNMKLLSVRSSIDKEHFLFLVNTGASCSLIHSRLAARPTKRRTAPANPVRLLAANSTEMQVGSSLSANVQLGSFSGEHQFLACPHLQWKAILGMDFLGRFGDVLNLKDSQMTIGSCLVDLERGRPAEVCSTVESEVKSPFEIEVLTPSGQMKTYHQ</sequence>
<dbReference type="SUPFAM" id="SSF50630">
    <property type="entry name" value="Acid proteases"/>
    <property type="match status" value="1"/>
</dbReference>
<dbReference type="InterPro" id="IPR021109">
    <property type="entry name" value="Peptidase_aspartic_dom_sf"/>
</dbReference>
<evidence type="ECO:0008006" key="3">
    <source>
        <dbReference type="Google" id="ProtNLM"/>
    </source>
</evidence>
<dbReference type="AlphaFoldDB" id="A0A8T0DX54"/>